<protein>
    <recommendedName>
        <fullName evidence="1">HTH cro/C1-type domain-containing protein</fullName>
    </recommendedName>
</protein>
<dbReference type="EMBL" id="BAABHJ010000041">
    <property type="protein sequence ID" value="GAA4619436.1"/>
    <property type="molecule type" value="Genomic_DNA"/>
</dbReference>
<evidence type="ECO:0000259" key="1">
    <source>
        <dbReference type="SMART" id="SM00530"/>
    </source>
</evidence>
<dbReference type="RefSeq" id="WP_345367603.1">
    <property type="nucleotide sequence ID" value="NZ_BAABHJ010000041.1"/>
</dbReference>
<proteinExistence type="predicted"/>
<dbReference type="Proteomes" id="UP001500212">
    <property type="component" value="Unassembled WGS sequence"/>
</dbReference>
<comment type="caution">
    <text evidence="2">The sequence shown here is derived from an EMBL/GenBank/DDBJ whole genome shotgun (WGS) entry which is preliminary data.</text>
</comment>
<gene>
    <name evidence="2" type="ORF">GCM10023195_87870</name>
</gene>
<name>A0ABP8U399_9ACTN</name>
<dbReference type="InterPro" id="IPR001387">
    <property type="entry name" value="Cro/C1-type_HTH"/>
</dbReference>
<sequence>MVDGLDVKTAREAAGLTQVDAARAARISVATWRRAEEDPSSVSAKTRAAVERVLKTARRKMQGKTREEVEVAEHVRRLNACFGMEGSALTPAMAAQLAVTSDSLQDLDGQDWSDTSGMTERLPQAVLFRVYGNRAWLNRLAETYREMAIRIGRGGRPWPRTMAEEFVLHSSIEWGRGTWDDMPPWEYLDGLERRDNDGDWRGVTMELSHFPLGFPDLVDDEMASRVTDGRIYLSRLHPYRWWEPLEMTLEEWRSASPEGVASPGFISRMLFDFLSINKGVVDEIFEGDLYGCDLDVAHDAVLLRDASGFTAVLKVAHPDDKIPTRDNPFQARTYAYAFIEHLFLSREEQLAADCEACGKCDECNVGSSLSDDVEGREAWRRTTGLLAPPMLVNNEEVEGGGQAIGIRFNDEVAIRVTIVNSS</sequence>
<dbReference type="InterPro" id="IPR010982">
    <property type="entry name" value="Lambda_DNA-bd_dom_sf"/>
</dbReference>
<organism evidence="2 3">
    <name type="scientific">Actinoallomurus liliacearum</name>
    <dbReference type="NCBI Taxonomy" id="1080073"/>
    <lineage>
        <taxon>Bacteria</taxon>
        <taxon>Bacillati</taxon>
        <taxon>Actinomycetota</taxon>
        <taxon>Actinomycetes</taxon>
        <taxon>Streptosporangiales</taxon>
        <taxon>Thermomonosporaceae</taxon>
        <taxon>Actinoallomurus</taxon>
    </lineage>
</organism>
<feature type="domain" description="HTH cro/C1-type" evidence="1">
    <location>
        <begin position="6"/>
        <end position="61"/>
    </location>
</feature>
<dbReference type="SUPFAM" id="SSF47413">
    <property type="entry name" value="lambda repressor-like DNA-binding domains"/>
    <property type="match status" value="1"/>
</dbReference>
<dbReference type="SMART" id="SM00530">
    <property type="entry name" value="HTH_XRE"/>
    <property type="match status" value="1"/>
</dbReference>
<evidence type="ECO:0000313" key="2">
    <source>
        <dbReference type="EMBL" id="GAA4619436.1"/>
    </source>
</evidence>
<keyword evidence="3" id="KW-1185">Reference proteome</keyword>
<accession>A0ABP8U399</accession>
<reference evidence="3" key="1">
    <citation type="journal article" date="2019" name="Int. J. Syst. Evol. Microbiol.">
        <title>The Global Catalogue of Microorganisms (GCM) 10K type strain sequencing project: providing services to taxonomists for standard genome sequencing and annotation.</title>
        <authorList>
            <consortium name="The Broad Institute Genomics Platform"/>
            <consortium name="The Broad Institute Genome Sequencing Center for Infectious Disease"/>
            <person name="Wu L."/>
            <person name="Ma J."/>
        </authorList>
    </citation>
    <scope>NUCLEOTIDE SEQUENCE [LARGE SCALE GENOMIC DNA]</scope>
    <source>
        <strain evidence="3">JCM 17938</strain>
    </source>
</reference>
<dbReference type="CDD" id="cd00093">
    <property type="entry name" value="HTH_XRE"/>
    <property type="match status" value="1"/>
</dbReference>
<evidence type="ECO:0000313" key="3">
    <source>
        <dbReference type="Proteomes" id="UP001500212"/>
    </source>
</evidence>
<dbReference type="Gene3D" id="1.10.260.40">
    <property type="entry name" value="lambda repressor-like DNA-binding domains"/>
    <property type="match status" value="1"/>
</dbReference>